<evidence type="ECO:0000313" key="2">
    <source>
        <dbReference type="EMBL" id="KGT79552.1"/>
    </source>
</evidence>
<feature type="region of interest" description="Disordered" evidence="1">
    <location>
        <begin position="1"/>
        <end position="22"/>
    </location>
</feature>
<gene>
    <name evidence="2" type="ORF">MA20_11810</name>
</gene>
<sequence length="89" mass="9884">MSRDIDGGDEAVAASGNVYDEPMTFPTVTQRATQGRHVDREIGWLDENIGPDASHQIPLANQLTSAFKQGDQDFQRAASERHWLVAFLQ</sequence>
<organism evidence="2 3">
    <name type="scientific">Bradyrhizobium japonicum</name>
    <dbReference type="NCBI Taxonomy" id="375"/>
    <lineage>
        <taxon>Bacteria</taxon>
        <taxon>Pseudomonadati</taxon>
        <taxon>Pseudomonadota</taxon>
        <taxon>Alphaproteobacteria</taxon>
        <taxon>Hyphomicrobiales</taxon>
        <taxon>Nitrobacteraceae</taxon>
        <taxon>Bradyrhizobium</taxon>
    </lineage>
</organism>
<accession>A0A0A3XYN8</accession>
<evidence type="ECO:0000313" key="3">
    <source>
        <dbReference type="Proteomes" id="UP000030377"/>
    </source>
</evidence>
<comment type="caution">
    <text evidence="2">The sequence shown here is derived from an EMBL/GenBank/DDBJ whole genome shotgun (WGS) entry which is preliminary data.</text>
</comment>
<evidence type="ECO:0000256" key="1">
    <source>
        <dbReference type="SAM" id="MobiDB-lite"/>
    </source>
</evidence>
<proteinExistence type="predicted"/>
<protein>
    <submittedName>
        <fullName evidence="2">Uncharacterized protein</fullName>
    </submittedName>
</protein>
<dbReference type="Proteomes" id="UP000030377">
    <property type="component" value="Unassembled WGS sequence"/>
</dbReference>
<name>A0A0A3XYN8_BRAJP</name>
<dbReference type="AlphaFoldDB" id="A0A0A3XYN8"/>
<reference evidence="2 3" key="1">
    <citation type="submission" date="2014-09" db="EMBL/GenBank/DDBJ databases">
        <title>Draft genome of Bradyrhizobium japonicum Is-34.</title>
        <authorList>
            <person name="Tsurumaru H."/>
            <person name="Yamakawa T."/>
            <person name="Hashimoto S."/>
            <person name="Okizaki K."/>
            <person name="Kanesaki Y."/>
            <person name="Yoshikawa H."/>
            <person name="Yajima S."/>
        </authorList>
    </citation>
    <scope>NUCLEOTIDE SEQUENCE [LARGE SCALE GENOMIC DNA]</scope>
    <source>
        <strain evidence="2 3">Is-34</strain>
    </source>
</reference>
<dbReference type="EMBL" id="JRPN01000010">
    <property type="protein sequence ID" value="KGT79552.1"/>
    <property type="molecule type" value="Genomic_DNA"/>
</dbReference>